<dbReference type="Proteomes" id="UP001436297">
    <property type="component" value="Chromosome"/>
</dbReference>
<name>A0ABZ3EFD1_9STAP</name>
<sequence>MAQMRKNFMLGVGGILVAIAMLPFILMILSISLVFPPVADSLYRVINRAKGGEEE</sequence>
<keyword evidence="3" id="KW-1185">Reference proteome</keyword>
<keyword evidence="1" id="KW-1133">Transmembrane helix</keyword>
<feature type="transmembrane region" description="Helical" evidence="1">
    <location>
        <begin position="12"/>
        <end position="35"/>
    </location>
</feature>
<evidence type="ECO:0000313" key="2">
    <source>
        <dbReference type="EMBL" id="XAF71188.1"/>
    </source>
</evidence>
<keyword evidence="1" id="KW-0472">Membrane</keyword>
<accession>A0ABZ3EFD1</accession>
<keyword evidence="1" id="KW-0812">Transmembrane</keyword>
<gene>
    <name evidence="2" type="ORF">QQM35_03485</name>
</gene>
<evidence type="ECO:0000313" key="3">
    <source>
        <dbReference type="Proteomes" id="UP001436297"/>
    </source>
</evidence>
<proteinExistence type="predicted"/>
<organism evidence="2 3">
    <name type="scientific">Staphylococcus hsinchuensis</name>
    <dbReference type="NCBI Taxonomy" id="3051183"/>
    <lineage>
        <taxon>Bacteria</taxon>
        <taxon>Bacillati</taxon>
        <taxon>Bacillota</taxon>
        <taxon>Bacilli</taxon>
        <taxon>Bacillales</taxon>
        <taxon>Staphylococcaceae</taxon>
        <taxon>Staphylococcus</taxon>
    </lineage>
</organism>
<dbReference type="EMBL" id="CP128355">
    <property type="protein sequence ID" value="XAF71188.1"/>
    <property type="molecule type" value="Genomic_DNA"/>
</dbReference>
<protein>
    <submittedName>
        <fullName evidence="2">Uncharacterized protein</fullName>
    </submittedName>
</protein>
<dbReference type="RefSeq" id="WP_251521420.1">
    <property type="nucleotide sequence ID" value="NZ_CP128355.1"/>
</dbReference>
<reference evidence="2 3" key="1">
    <citation type="journal article" date="2024" name="Pathogens">
        <title>Staphylococcus hsinchuensis sp. nov., Isolated from Soymilk.</title>
        <authorList>
            <person name="Wang Y.T."/>
            <person name="Lin Y.C."/>
            <person name="Hsieh Y.H."/>
            <person name="Lin Y.T."/>
            <person name="Hamada M."/>
            <person name="Chen C.C."/>
            <person name="Liou J.S."/>
            <person name="Lee A.Y."/>
            <person name="Zhang W.L."/>
            <person name="Chen Y.T."/>
            <person name="Huang C.H."/>
        </authorList>
    </citation>
    <scope>NUCLEOTIDE SEQUENCE [LARGE SCALE GENOMIC DNA]</scope>
    <source>
        <strain evidence="2 3">H164</strain>
    </source>
</reference>
<evidence type="ECO:0000256" key="1">
    <source>
        <dbReference type="SAM" id="Phobius"/>
    </source>
</evidence>